<dbReference type="PANTHER" id="PTHR24222">
    <property type="entry name" value="ABC TRANSPORTER B FAMILY"/>
    <property type="match status" value="1"/>
</dbReference>
<protein>
    <submittedName>
        <fullName evidence="1">ABC transporter B member 10</fullName>
    </submittedName>
</protein>
<dbReference type="Proteomes" id="UP000693981">
    <property type="component" value="Unassembled WGS sequence"/>
</dbReference>
<sequence length="176" mass="19196">MAMHALVFWFGVKKVDDGTINVSDMMRIPMAIMMALQAVSGATSFIENAPKAFKARSTIAAIRDPIAPIDCFSSEGLRPTKVDGRLEFGDIAFRHPTRLEINVLKHYNLTIEAGQTVAFCGPSSGGKSTIISNRALLRPRGQRQNIAYGLPSQAEIEDLAFTISLDCISGPYFEAM</sequence>
<dbReference type="PANTHER" id="PTHR24222:SF76">
    <property type="entry name" value="MYCOBACTIN IMPORT ATP-BINDING_PERMEASE PROTEIN IRTB"/>
    <property type="match status" value="1"/>
</dbReference>
<evidence type="ECO:0000313" key="2">
    <source>
        <dbReference type="Proteomes" id="UP000693981"/>
    </source>
</evidence>
<dbReference type="GO" id="GO:0042626">
    <property type="term" value="F:ATPase-coupled transmembrane transporter activity"/>
    <property type="evidence" value="ECO:0007669"/>
    <property type="project" value="TreeGrafter"/>
</dbReference>
<dbReference type="AlphaFoldDB" id="A0A8T1WQ48"/>
<reference evidence="1" key="1">
    <citation type="submission" date="2021-02" db="EMBL/GenBank/DDBJ databases">
        <authorList>
            <person name="Palmer J.M."/>
        </authorList>
    </citation>
    <scope>NUCLEOTIDE SEQUENCE</scope>
    <source>
        <strain evidence="1">SCRP23</strain>
    </source>
</reference>
<dbReference type="GO" id="GO:0005886">
    <property type="term" value="C:plasma membrane"/>
    <property type="evidence" value="ECO:0007669"/>
    <property type="project" value="TreeGrafter"/>
</dbReference>
<proteinExistence type="predicted"/>
<accession>A0A8T1WQ48</accession>
<comment type="caution">
    <text evidence="1">The sequence shown here is derived from an EMBL/GenBank/DDBJ whole genome shotgun (WGS) entry which is preliminary data.</text>
</comment>
<organism evidence="1 2">
    <name type="scientific">Phytophthora boehmeriae</name>
    <dbReference type="NCBI Taxonomy" id="109152"/>
    <lineage>
        <taxon>Eukaryota</taxon>
        <taxon>Sar</taxon>
        <taxon>Stramenopiles</taxon>
        <taxon>Oomycota</taxon>
        <taxon>Peronosporomycetes</taxon>
        <taxon>Peronosporales</taxon>
        <taxon>Peronosporaceae</taxon>
        <taxon>Phytophthora</taxon>
    </lineage>
</organism>
<evidence type="ECO:0000313" key="1">
    <source>
        <dbReference type="EMBL" id="KAG7394073.1"/>
    </source>
</evidence>
<dbReference type="EMBL" id="JAGDFL010000303">
    <property type="protein sequence ID" value="KAG7394073.1"/>
    <property type="molecule type" value="Genomic_DNA"/>
</dbReference>
<dbReference type="InterPro" id="IPR039421">
    <property type="entry name" value="Type_1_exporter"/>
</dbReference>
<keyword evidence="2" id="KW-1185">Reference proteome</keyword>
<dbReference type="OrthoDB" id="6500128at2759"/>
<gene>
    <name evidence="1" type="primary">PGP-10_3</name>
    <name evidence="1" type="ORF">PHYBOEH_005866</name>
</gene>
<name>A0A8T1WQ48_9STRA</name>